<protein>
    <submittedName>
        <fullName evidence="1">Pseudaminic acid cytidylyltransferase</fullName>
        <ecNumber evidence="1">2.7.7.81</ecNumber>
    </submittedName>
</protein>
<evidence type="ECO:0000313" key="1">
    <source>
        <dbReference type="EMBL" id="TGK71830.1"/>
    </source>
</evidence>
<dbReference type="InterPro" id="IPR020039">
    <property type="entry name" value="PseF"/>
</dbReference>
<accession>A0A6N4QII0</accession>
<proteinExistence type="predicted"/>
<dbReference type="Pfam" id="PF02348">
    <property type="entry name" value="CTP_transf_3"/>
    <property type="match status" value="1"/>
</dbReference>
<keyword evidence="1" id="KW-0548">Nucleotidyltransferase</keyword>
<dbReference type="AlphaFoldDB" id="A0A6N4QII0"/>
<sequence length="232" mass="26538">MKDIIAIIPARGGSKRIPRKNIKDFFGKPVISYPIMNALESKIFTEVMVSTDDEEIASVAKNVGANVPFIRSAENSTDLSSTVDVLLEVLFQYEKLGRYFEYGCCIYPSTPLLKQARLVEGRNLLFSEADTDVVIPVLRYSHPIQRALAIGKNQEITQLDPKMMTARTQDLQIAYHDSGQFYFFRTESLRKYKTIWCPNAKGIELEESETQDIDTIEDWKLAELKFRLLQNK</sequence>
<dbReference type="PANTHER" id="PTHR21485">
    <property type="entry name" value="HAD SUPERFAMILY MEMBERS CMAS AND KDSC"/>
    <property type="match status" value="1"/>
</dbReference>
<dbReference type="EMBL" id="RQFF01000016">
    <property type="protein sequence ID" value="TGK71830.1"/>
    <property type="molecule type" value="Genomic_DNA"/>
</dbReference>
<dbReference type="Gene3D" id="3.90.550.10">
    <property type="entry name" value="Spore Coat Polysaccharide Biosynthesis Protein SpsA, Chain A"/>
    <property type="match status" value="1"/>
</dbReference>
<comment type="caution">
    <text evidence="1">The sequence shown here is derived from an EMBL/GenBank/DDBJ whole genome shotgun (WGS) entry which is preliminary data.</text>
</comment>
<dbReference type="SUPFAM" id="SSF53448">
    <property type="entry name" value="Nucleotide-diphospho-sugar transferases"/>
    <property type="match status" value="1"/>
</dbReference>
<reference evidence="1" key="1">
    <citation type="journal article" date="2019" name="PLoS Negl. Trop. Dis.">
        <title>Revisiting the worldwide diversity of Leptospira species in the environment.</title>
        <authorList>
            <person name="Vincent A.T."/>
            <person name="Schiettekatte O."/>
            <person name="Bourhy P."/>
            <person name="Veyrier F.J."/>
            <person name="Picardeau M."/>
        </authorList>
    </citation>
    <scope>NUCLEOTIDE SEQUENCE [LARGE SCALE GENOMIC DNA]</scope>
    <source>
        <strain evidence="1">201800293</strain>
    </source>
</reference>
<gene>
    <name evidence="1" type="primary">pseF</name>
    <name evidence="1" type="ORF">EHQ18_07635</name>
</gene>
<dbReference type="OrthoDB" id="9805604at2"/>
<keyword evidence="2" id="KW-1185">Reference proteome</keyword>
<name>A0A6N4QII0_9LEPT</name>
<keyword evidence="1" id="KW-0808">Transferase</keyword>
<dbReference type="RefSeq" id="WP_135633089.1">
    <property type="nucleotide sequence ID" value="NZ_RQFE01000014.1"/>
</dbReference>
<organism evidence="1 2">
    <name type="scientific">Leptospira kanakyensis</name>
    <dbReference type="NCBI Taxonomy" id="2484968"/>
    <lineage>
        <taxon>Bacteria</taxon>
        <taxon>Pseudomonadati</taxon>
        <taxon>Spirochaetota</taxon>
        <taxon>Spirochaetia</taxon>
        <taxon>Leptospirales</taxon>
        <taxon>Leptospiraceae</taxon>
        <taxon>Leptospira</taxon>
    </lineage>
</organism>
<dbReference type="NCBIfam" id="TIGR03584">
    <property type="entry name" value="PseF"/>
    <property type="match status" value="1"/>
</dbReference>
<dbReference type="InterPro" id="IPR029044">
    <property type="entry name" value="Nucleotide-diphossugar_trans"/>
</dbReference>
<dbReference type="Proteomes" id="UP000297239">
    <property type="component" value="Unassembled WGS sequence"/>
</dbReference>
<dbReference type="EC" id="2.7.7.81" evidence="1"/>
<dbReference type="PANTHER" id="PTHR21485:SF6">
    <property type="entry name" value="N-ACYLNEURAMINATE CYTIDYLYLTRANSFERASE-RELATED"/>
    <property type="match status" value="1"/>
</dbReference>
<dbReference type="InterPro" id="IPR050793">
    <property type="entry name" value="CMP-NeuNAc_synthase"/>
</dbReference>
<dbReference type="GO" id="GO:0008781">
    <property type="term" value="F:N-acylneuraminate cytidylyltransferase activity"/>
    <property type="evidence" value="ECO:0007669"/>
    <property type="project" value="TreeGrafter"/>
</dbReference>
<dbReference type="CDD" id="cd02513">
    <property type="entry name" value="CMP-NeuAc_Synthase"/>
    <property type="match status" value="1"/>
</dbReference>
<dbReference type="InterPro" id="IPR003329">
    <property type="entry name" value="Cytidylyl_trans"/>
</dbReference>
<evidence type="ECO:0000313" key="2">
    <source>
        <dbReference type="Proteomes" id="UP000297239"/>
    </source>
</evidence>